<protein>
    <submittedName>
        <fullName evidence="1">Envelope glycoprotein</fullName>
    </submittedName>
</protein>
<name>A0A0B0MDN0_GOSAR</name>
<keyword evidence="1" id="KW-0946">Virion</keyword>
<sequence length="77" mass="8664">MGNQHGLDFLTQACHIAVSFWQDRSTTYTSKLHARAYSTALTTSVSRGCVPTEPKYNPILKRPILRALKHSKAYLNT</sequence>
<dbReference type="Proteomes" id="UP000032142">
    <property type="component" value="Unassembled WGS sequence"/>
</dbReference>
<evidence type="ECO:0000313" key="2">
    <source>
        <dbReference type="Proteomes" id="UP000032142"/>
    </source>
</evidence>
<keyword evidence="2" id="KW-1185">Reference proteome</keyword>
<dbReference type="EMBL" id="JRRC01054976">
    <property type="protein sequence ID" value="KHF98864.1"/>
    <property type="molecule type" value="Genomic_DNA"/>
</dbReference>
<organism evidence="1 2">
    <name type="scientific">Gossypium arboreum</name>
    <name type="common">Tree cotton</name>
    <name type="synonym">Gossypium nanking</name>
    <dbReference type="NCBI Taxonomy" id="29729"/>
    <lineage>
        <taxon>Eukaryota</taxon>
        <taxon>Viridiplantae</taxon>
        <taxon>Streptophyta</taxon>
        <taxon>Embryophyta</taxon>
        <taxon>Tracheophyta</taxon>
        <taxon>Spermatophyta</taxon>
        <taxon>Magnoliopsida</taxon>
        <taxon>eudicotyledons</taxon>
        <taxon>Gunneridae</taxon>
        <taxon>Pentapetalae</taxon>
        <taxon>rosids</taxon>
        <taxon>malvids</taxon>
        <taxon>Malvales</taxon>
        <taxon>Malvaceae</taxon>
        <taxon>Malvoideae</taxon>
        <taxon>Gossypium</taxon>
    </lineage>
</organism>
<evidence type="ECO:0000313" key="1">
    <source>
        <dbReference type="EMBL" id="KHF98864.1"/>
    </source>
</evidence>
<reference evidence="2" key="1">
    <citation type="submission" date="2014-09" db="EMBL/GenBank/DDBJ databases">
        <authorList>
            <person name="Mudge J."/>
            <person name="Ramaraj T."/>
            <person name="Lindquist I.E."/>
            <person name="Bharti A.K."/>
            <person name="Sundararajan A."/>
            <person name="Cameron C.T."/>
            <person name="Woodward J.E."/>
            <person name="May G.D."/>
            <person name="Brubaker C."/>
            <person name="Broadhvest J."/>
            <person name="Wilkins T.A."/>
        </authorList>
    </citation>
    <scope>NUCLEOTIDE SEQUENCE</scope>
    <source>
        <strain evidence="2">cv. AKA8401</strain>
    </source>
</reference>
<keyword evidence="1" id="KW-0261">Viral envelope protein</keyword>
<accession>A0A0B0MDN0</accession>
<dbReference type="AlphaFoldDB" id="A0A0B0MDN0"/>
<proteinExistence type="predicted"/>
<gene>
    <name evidence="1" type="ORF">F383_37973</name>
</gene>
<comment type="caution">
    <text evidence="1">The sequence shown here is derived from an EMBL/GenBank/DDBJ whole genome shotgun (WGS) entry which is preliminary data.</text>
</comment>